<evidence type="ECO:0008006" key="2">
    <source>
        <dbReference type="Google" id="ProtNLM"/>
    </source>
</evidence>
<accession>A0A6J5LQI1</accession>
<evidence type="ECO:0000313" key="1">
    <source>
        <dbReference type="EMBL" id="CAB4136538.1"/>
    </source>
</evidence>
<reference evidence="1" key="1">
    <citation type="submission" date="2020-04" db="EMBL/GenBank/DDBJ databases">
        <authorList>
            <person name="Chiriac C."/>
            <person name="Salcher M."/>
            <person name="Ghai R."/>
            <person name="Kavagutti S V."/>
        </authorList>
    </citation>
    <scope>NUCLEOTIDE SEQUENCE</scope>
</reference>
<name>A0A6J5LQI1_9CAUD</name>
<dbReference type="SUPFAM" id="SSF46785">
    <property type="entry name" value="Winged helix' DNA-binding domain"/>
    <property type="match status" value="1"/>
</dbReference>
<sequence length="102" mass="11617">MDYKNVFDKMFPNFPRVRTTDPLTSFEAAESIKPVVNKHYDIILECLQTYGALGKDGISSLTKLESNQVARRLNEMQKIGLIHLTGKTVKSNSGRNEREWSV</sequence>
<dbReference type="EMBL" id="LR796319">
    <property type="protein sequence ID" value="CAB4136538.1"/>
    <property type="molecule type" value="Genomic_DNA"/>
</dbReference>
<organism evidence="1">
    <name type="scientific">uncultured Caudovirales phage</name>
    <dbReference type="NCBI Taxonomy" id="2100421"/>
    <lineage>
        <taxon>Viruses</taxon>
        <taxon>Duplodnaviria</taxon>
        <taxon>Heunggongvirae</taxon>
        <taxon>Uroviricota</taxon>
        <taxon>Caudoviricetes</taxon>
        <taxon>Peduoviridae</taxon>
        <taxon>Maltschvirus</taxon>
        <taxon>Maltschvirus maltsch</taxon>
    </lineage>
</organism>
<gene>
    <name evidence="1" type="ORF">UFOVP308_15</name>
</gene>
<dbReference type="InterPro" id="IPR036390">
    <property type="entry name" value="WH_DNA-bd_sf"/>
</dbReference>
<protein>
    <recommendedName>
        <fullName evidence="2">Helix-turn-helix domain containing protein</fullName>
    </recommendedName>
</protein>
<proteinExistence type="predicted"/>